<dbReference type="InterPro" id="IPR052353">
    <property type="entry name" value="Benzoxazolinone_Detox_Enz"/>
</dbReference>
<dbReference type="PANTHER" id="PTHR30212:SF2">
    <property type="entry name" value="PROTEIN YIIM"/>
    <property type="match status" value="1"/>
</dbReference>
<dbReference type="Pfam" id="PF00111">
    <property type="entry name" value="Fer2"/>
    <property type="match status" value="1"/>
</dbReference>
<sequence length="561" mass="62717">MAPTSVAPPNPYLDTPFTSTTLLTVRTSKMKTMRNLSIKTGIYKQPRDTPVFCSFTGLESDEHDLTFHGGVDKAVHQYFPGHYPVWQAEYPESNAAFEIGAFGENLVSLCMNERNVCIGDVMSIGGDKGALLQVSLPRQPCFKLNHRFNLKNFTPQTWKKSRTGWYYRVLREGYICAGDEIVLVERKHPGWTIERVQEYLHRDKGDLPMLVELSQIEEFGTECKKAFNRLIAEATGEEKKKEPEIWTDFVLKEKTRQTPRISSFVFQALGKDGEGEEGDELDPGCFVRLKLPNGLIRSYSIISGGSQRFQLGIAHEELSRGGSRYLHEELKVGDTLQVGKITEGVPFKFQSSNHIFIAAGIGITAFLGHADVFDQINYNYTLHYAVRSADETPFKPRLEQMGSRAVVYDKTKGDRLDVRKILRDRVWNSFVYVCGPPRLIDDVVRAAQELGISADEIHYEAFQPNAGGDPFSVEVKMPVVDGKGKKGRLEVGEGETLLGVLRRAGWDVDSSCETGNCGTCRVKVCEGKVEHRGSSLTEEDKEGGGMLSCVSRGLGHLVVEW</sequence>
<evidence type="ECO:0000313" key="7">
    <source>
        <dbReference type="Proteomes" id="UP000469559"/>
    </source>
</evidence>
<keyword evidence="1" id="KW-0408">Iron</keyword>
<dbReference type="PROSITE" id="PS51384">
    <property type="entry name" value="FAD_FR"/>
    <property type="match status" value="1"/>
</dbReference>
<dbReference type="Gene3D" id="2.40.30.10">
    <property type="entry name" value="Translation factors"/>
    <property type="match status" value="1"/>
</dbReference>
<evidence type="ECO:0000256" key="1">
    <source>
        <dbReference type="ARBA" id="ARBA00022714"/>
    </source>
</evidence>
<accession>A0A8T9BAI6</accession>
<feature type="domain" description="FAD-binding FR-type" evidence="5">
    <location>
        <begin position="244"/>
        <end position="350"/>
    </location>
</feature>
<dbReference type="OrthoDB" id="5390at2759"/>
<dbReference type="Gene3D" id="3.10.20.30">
    <property type="match status" value="1"/>
</dbReference>
<dbReference type="InterPro" id="IPR017927">
    <property type="entry name" value="FAD-bd_FR_type"/>
</dbReference>
<feature type="domain" description="2Fe-2S ferredoxin-type" evidence="3">
    <location>
        <begin position="473"/>
        <end position="561"/>
    </location>
</feature>
<dbReference type="InterPro" id="IPR001041">
    <property type="entry name" value="2Fe-2S_ferredoxin-type"/>
</dbReference>
<evidence type="ECO:0000259" key="5">
    <source>
        <dbReference type="PROSITE" id="PS51384"/>
    </source>
</evidence>
<dbReference type="Gene3D" id="3.40.50.80">
    <property type="entry name" value="Nucleotide-binding domain of ferredoxin-NADP reductase (FNR) module"/>
    <property type="match status" value="1"/>
</dbReference>
<gene>
    <name evidence="6" type="primary">ndmD</name>
    <name evidence="6" type="ORF">LARI1_G003555</name>
</gene>
<dbReference type="PANTHER" id="PTHR30212">
    <property type="entry name" value="PROTEIN YIIM"/>
    <property type="match status" value="1"/>
</dbReference>
<comment type="caution">
    <text evidence="6">The sequence shown here is derived from an EMBL/GenBank/DDBJ whole genome shotgun (WGS) entry which is preliminary data.</text>
</comment>
<dbReference type="Pfam" id="PF03473">
    <property type="entry name" value="MOSC"/>
    <property type="match status" value="1"/>
</dbReference>
<dbReference type="InterPro" id="IPR011037">
    <property type="entry name" value="Pyrv_Knase-like_insert_dom_sf"/>
</dbReference>
<dbReference type="PROSITE" id="PS51340">
    <property type="entry name" value="MOSC"/>
    <property type="match status" value="1"/>
</dbReference>
<dbReference type="InterPro" id="IPR006058">
    <property type="entry name" value="2Fe2S_fd_BS"/>
</dbReference>
<dbReference type="Proteomes" id="UP000469559">
    <property type="component" value="Unassembled WGS sequence"/>
</dbReference>
<dbReference type="CDD" id="cd06185">
    <property type="entry name" value="PDR_like"/>
    <property type="match status" value="1"/>
</dbReference>
<evidence type="ECO:0000259" key="4">
    <source>
        <dbReference type="PROSITE" id="PS51340"/>
    </source>
</evidence>
<evidence type="ECO:0000256" key="2">
    <source>
        <dbReference type="ARBA" id="ARBA00023014"/>
    </source>
</evidence>
<evidence type="ECO:0000313" key="6">
    <source>
        <dbReference type="EMBL" id="TVY16777.1"/>
    </source>
</evidence>
<dbReference type="PROSITE" id="PS00197">
    <property type="entry name" value="2FE2S_FER_1"/>
    <property type="match status" value="1"/>
</dbReference>
<dbReference type="GO" id="GO:0030170">
    <property type="term" value="F:pyridoxal phosphate binding"/>
    <property type="evidence" value="ECO:0007669"/>
    <property type="project" value="InterPro"/>
</dbReference>
<dbReference type="SUPFAM" id="SSF50800">
    <property type="entry name" value="PK beta-barrel domain-like"/>
    <property type="match status" value="1"/>
</dbReference>
<dbReference type="GO" id="GO:0051537">
    <property type="term" value="F:2 iron, 2 sulfur cluster binding"/>
    <property type="evidence" value="ECO:0007669"/>
    <property type="project" value="UniProtKB-KW"/>
</dbReference>
<dbReference type="InterPro" id="IPR012675">
    <property type="entry name" value="Beta-grasp_dom_sf"/>
</dbReference>
<dbReference type="EMBL" id="QGMF01000327">
    <property type="protein sequence ID" value="TVY16777.1"/>
    <property type="molecule type" value="Genomic_DNA"/>
</dbReference>
<keyword evidence="7" id="KW-1185">Reference proteome</keyword>
<name>A0A8T9BAI6_9HELO</name>
<organism evidence="6 7">
    <name type="scientific">Lachnellula arida</name>
    <dbReference type="NCBI Taxonomy" id="1316785"/>
    <lineage>
        <taxon>Eukaryota</taxon>
        <taxon>Fungi</taxon>
        <taxon>Dikarya</taxon>
        <taxon>Ascomycota</taxon>
        <taxon>Pezizomycotina</taxon>
        <taxon>Leotiomycetes</taxon>
        <taxon>Helotiales</taxon>
        <taxon>Lachnaceae</taxon>
        <taxon>Lachnellula</taxon>
    </lineage>
</organism>
<dbReference type="CDD" id="cd00207">
    <property type="entry name" value="fer2"/>
    <property type="match status" value="1"/>
</dbReference>
<dbReference type="InterPro" id="IPR039261">
    <property type="entry name" value="FNR_nucleotide-bd"/>
</dbReference>
<dbReference type="AlphaFoldDB" id="A0A8T9BAI6"/>
<dbReference type="GO" id="GO:0030151">
    <property type="term" value="F:molybdenum ion binding"/>
    <property type="evidence" value="ECO:0007669"/>
    <property type="project" value="InterPro"/>
</dbReference>
<feature type="domain" description="MOSC" evidence="4">
    <location>
        <begin position="45"/>
        <end position="184"/>
    </location>
</feature>
<dbReference type="SUPFAM" id="SSF63380">
    <property type="entry name" value="Riboflavin synthase domain-like"/>
    <property type="match status" value="1"/>
</dbReference>
<dbReference type="InterPro" id="IPR005302">
    <property type="entry name" value="MoCF_Sase_C"/>
</dbReference>
<dbReference type="PROSITE" id="PS51085">
    <property type="entry name" value="2FE2S_FER_2"/>
    <property type="match status" value="1"/>
</dbReference>
<dbReference type="Gene3D" id="2.40.33.20">
    <property type="entry name" value="PK beta-barrel domain-like"/>
    <property type="match status" value="1"/>
</dbReference>
<keyword evidence="1" id="KW-0001">2Fe-2S</keyword>
<dbReference type="InterPro" id="IPR017938">
    <property type="entry name" value="Riboflavin_synthase-like_b-brl"/>
</dbReference>
<dbReference type="GO" id="GO:0016491">
    <property type="term" value="F:oxidoreductase activity"/>
    <property type="evidence" value="ECO:0007669"/>
    <property type="project" value="InterPro"/>
</dbReference>
<dbReference type="InterPro" id="IPR036010">
    <property type="entry name" value="2Fe-2S_ferredoxin-like_sf"/>
</dbReference>
<dbReference type="SUPFAM" id="SSF54292">
    <property type="entry name" value="2Fe-2S ferredoxin-like"/>
    <property type="match status" value="1"/>
</dbReference>
<proteinExistence type="predicted"/>
<keyword evidence="2" id="KW-0411">Iron-sulfur</keyword>
<dbReference type="PRINTS" id="PR00409">
    <property type="entry name" value="PHDIOXRDTASE"/>
</dbReference>
<protein>
    <submittedName>
        <fullName evidence="6">Oxidoreductase NdmD</fullName>
    </submittedName>
</protein>
<keyword evidence="1" id="KW-0479">Metal-binding</keyword>
<dbReference type="SUPFAM" id="SSF52343">
    <property type="entry name" value="Ferredoxin reductase-like, C-terminal NADP-linked domain"/>
    <property type="match status" value="1"/>
</dbReference>
<reference evidence="6 7" key="1">
    <citation type="submission" date="2018-05" db="EMBL/GenBank/DDBJ databases">
        <title>Whole genome sequencing for identification of molecular markers to develop diagnostic detection tools for the regulated plant pathogen Lachnellula willkommii.</title>
        <authorList>
            <person name="Giroux E."/>
            <person name="Bilodeau G."/>
        </authorList>
    </citation>
    <scope>NUCLEOTIDE SEQUENCE [LARGE SCALE GENOMIC DNA]</scope>
    <source>
        <strain evidence="6 7">CBS 203.66</strain>
    </source>
</reference>
<evidence type="ECO:0000259" key="3">
    <source>
        <dbReference type="PROSITE" id="PS51085"/>
    </source>
</evidence>